<keyword evidence="11" id="KW-0812">Transmembrane</keyword>
<dbReference type="PRINTS" id="PR00463">
    <property type="entry name" value="EP450I"/>
</dbReference>
<dbReference type="InterPro" id="IPR036396">
    <property type="entry name" value="Cyt_P450_sf"/>
</dbReference>
<dbReference type="PANTHER" id="PTHR46300:SF7">
    <property type="entry name" value="P450, PUTATIVE (EUROFUNG)-RELATED"/>
    <property type="match status" value="1"/>
</dbReference>
<dbReference type="Proteomes" id="UP000807306">
    <property type="component" value="Unassembled WGS sequence"/>
</dbReference>
<evidence type="ECO:0000256" key="11">
    <source>
        <dbReference type="SAM" id="Phobius"/>
    </source>
</evidence>
<feature type="transmembrane region" description="Helical" evidence="11">
    <location>
        <begin position="6"/>
        <end position="23"/>
    </location>
</feature>
<accession>A0A9P6JJF7</accession>
<dbReference type="GO" id="GO:0004497">
    <property type="term" value="F:monooxygenase activity"/>
    <property type="evidence" value="ECO:0007669"/>
    <property type="project" value="UniProtKB-KW"/>
</dbReference>
<evidence type="ECO:0000256" key="6">
    <source>
        <dbReference type="ARBA" id="ARBA00023002"/>
    </source>
</evidence>
<dbReference type="GO" id="GO:0020037">
    <property type="term" value="F:heme binding"/>
    <property type="evidence" value="ECO:0007669"/>
    <property type="project" value="InterPro"/>
</dbReference>
<dbReference type="InterPro" id="IPR017972">
    <property type="entry name" value="Cyt_P450_CS"/>
</dbReference>
<dbReference type="GO" id="GO:0016705">
    <property type="term" value="F:oxidoreductase activity, acting on paired donors, with incorporation or reduction of molecular oxygen"/>
    <property type="evidence" value="ECO:0007669"/>
    <property type="project" value="InterPro"/>
</dbReference>
<evidence type="ECO:0000256" key="1">
    <source>
        <dbReference type="ARBA" id="ARBA00001971"/>
    </source>
</evidence>
<keyword evidence="6 10" id="KW-0560">Oxidoreductase</keyword>
<evidence type="ECO:0000313" key="13">
    <source>
        <dbReference type="Proteomes" id="UP000807306"/>
    </source>
</evidence>
<keyword evidence="5 9" id="KW-0479">Metal-binding</keyword>
<dbReference type="GO" id="GO:0005506">
    <property type="term" value="F:iron ion binding"/>
    <property type="evidence" value="ECO:0007669"/>
    <property type="project" value="InterPro"/>
</dbReference>
<sequence length="505" mass="56001">MSESFHTLLVLVLGAIGLYYYIAKKQSRVRLPPGPKGLPIIGNVADVPTEQEWKTYAEWGRKWGGIIHLSLMGQPLIILNSADIMEEFDKQGANYSDRPVLQMGGELVGFNNLLGLTRYGSRLRSYRKQFSRFVGAPKNIQSLQPLIEEETRKFLRRTLENSGSKKLIGNLRKLAGGIILQLTYGYKVKDGQDEFVDLIEKNNDNFSTALVPGAFLVDVFPWLKYMPEWLPGTGFLKSARQWRKTIEATADVPYTYTVNQITAGTASLSFVSTGLEDNEASPSPEYLHGLKWTAASMYSGGADTTVSIEYGFFLAMVLFPEVQKKAQAEIDAVVGNDRLPSFADIPHLPYVNAVATEILRWNCVAPSGIPHSAVEDGHINGYFIPKGAVIVANLWNMLHDPEFYPDPFKFDPERHLGPNPQRDVRKICFGFGRRICPGMLLADASVYSCIAMSLAVFNIEKAVDGNGIPITPVHDNTSGIISFPKPYECVIKPRSEKAASLISES</sequence>
<dbReference type="CDD" id="cd11065">
    <property type="entry name" value="CYP64-like"/>
    <property type="match status" value="1"/>
</dbReference>
<evidence type="ECO:0000256" key="3">
    <source>
        <dbReference type="ARBA" id="ARBA00010617"/>
    </source>
</evidence>
<dbReference type="PANTHER" id="PTHR46300">
    <property type="entry name" value="P450, PUTATIVE (EUROFUNG)-RELATED-RELATED"/>
    <property type="match status" value="1"/>
</dbReference>
<comment type="pathway">
    <text evidence="2">Secondary metabolite biosynthesis.</text>
</comment>
<comment type="similarity">
    <text evidence="3 10">Belongs to the cytochrome P450 family.</text>
</comment>
<evidence type="ECO:0000256" key="9">
    <source>
        <dbReference type="PIRSR" id="PIRSR602401-1"/>
    </source>
</evidence>
<keyword evidence="11" id="KW-1133">Transmembrane helix</keyword>
<keyword evidence="4 9" id="KW-0349">Heme</keyword>
<dbReference type="InterPro" id="IPR002401">
    <property type="entry name" value="Cyt_P450_E_grp-I"/>
</dbReference>
<dbReference type="AlphaFoldDB" id="A0A9P6JJF7"/>
<evidence type="ECO:0000313" key="12">
    <source>
        <dbReference type="EMBL" id="KAF9522935.1"/>
    </source>
</evidence>
<protein>
    <submittedName>
        <fullName evidence="12">Cytochrome P450</fullName>
    </submittedName>
</protein>
<reference evidence="12" key="1">
    <citation type="submission" date="2020-11" db="EMBL/GenBank/DDBJ databases">
        <authorList>
            <consortium name="DOE Joint Genome Institute"/>
            <person name="Ahrendt S."/>
            <person name="Riley R."/>
            <person name="Andreopoulos W."/>
            <person name="Labutti K."/>
            <person name="Pangilinan J."/>
            <person name="Ruiz-Duenas F.J."/>
            <person name="Barrasa J.M."/>
            <person name="Sanchez-Garcia M."/>
            <person name="Camarero S."/>
            <person name="Miyauchi S."/>
            <person name="Serrano A."/>
            <person name="Linde D."/>
            <person name="Babiker R."/>
            <person name="Drula E."/>
            <person name="Ayuso-Fernandez I."/>
            <person name="Pacheco R."/>
            <person name="Padilla G."/>
            <person name="Ferreira P."/>
            <person name="Barriuso J."/>
            <person name="Kellner H."/>
            <person name="Castanera R."/>
            <person name="Alfaro M."/>
            <person name="Ramirez L."/>
            <person name="Pisabarro A.G."/>
            <person name="Kuo A."/>
            <person name="Tritt A."/>
            <person name="Lipzen A."/>
            <person name="He G."/>
            <person name="Yan M."/>
            <person name="Ng V."/>
            <person name="Cullen D."/>
            <person name="Martin F."/>
            <person name="Rosso M.-N."/>
            <person name="Henrissat B."/>
            <person name="Hibbett D."/>
            <person name="Martinez A.T."/>
            <person name="Grigoriev I.V."/>
        </authorList>
    </citation>
    <scope>NUCLEOTIDE SEQUENCE</scope>
    <source>
        <strain evidence="12">CBS 506.95</strain>
    </source>
</reference>
<dbReference type="SUPFAM" id="SSF48264">
    <property type="entry name" value="Cytochrome P450"/>
    <property type="match status" value="1"/>
</dbReference>
<evidence type="ECO:0000256" key="10">
    <source>
        <dbReference type="RuleBase" id="RU000461"/>
    </source>
</evidence>
<gene>
    <name evidence="12" type="ORF">CPB83DRAFT_800032</name>
</gene>
<dbReference type="EMBL" id="MU157930">
    <property type="protein sequence ID" value="KAF9522935.1"/>
    <property type="molecule type" value="Genomic_DNA"/>
</dbReference>
<evidence type="ECO:0000256" key="7">
    <source>
        <dbReference type="ARBA" id="ARBA00023004"/>
    </source>
</evidence>
<dbReference type="InterPro" id="IPR001128">
    <property type="entry name" value="Cyt_P450"/>
</dbReference>
<keyword evidence="11" id="KW-0472">Membrane</keyword>
<name>A0A9P6JJF7_9AGAR</name>
<evidence type="ECO:0000256" key="5">
    <source>
        <dbReference type="ARBA" id="ARBA00022723"/>
    </source>
</evidence>
<keyword evidence="8 10" id="KW-0503">Monooxygenase</keyword>
<organism evidence="12 13">
    <name type="scientific">Crepidotus variabilis</name>
    <dbReference type="NCBI Taxonomy" id="179855"/>
    <lineage>
        <taxon>Eukaryota</taxon>
        <taxon>Fungi</taxon>
        <taxon>Dikarya</taxon>
        <taxon>Basidiomycota</taxon>
        <taxon>Agaricomycotina</taxon>
        <taxon>Agaricomycetes</taxon>
        <taxon>Agaricomycetidae</taxon>
        <taxon>Agaricales</taxon>
        <taxon>Agaricineae</taxon>
        <taxon>Crepidotaceae</taxon>
        <taxon>Crepidotus</taxon>
    </lineage>
</organism>
<dbReference type="Gene3D" id="1.10.630.10">
    <property type="entry name" value="Cytochrome P450"/>
    <property type="match status" value="1"/>
</dbReference>
<dbReference type="InterPro" id="IPR050364">
    <property type="entry name" value="Cytochrome_P450_fung"/>
</dbReference>
<comment type="cofactor">
    <cofactor evidence="1 9">
        <name>heme</name>
        <dbReference type="ChEBI" id="CHEBI:30413"/>
    </cofactor>
</comment>
<feature type="binding site" description="axial binding residue" evidence="9">
    <location>
        <position position="436"/>
    </location>
    <ligand>
        <name>heme</name>
        <dbReference type="ChEBI" id="CHEBI:30413"/>
    </ligand>
    <ligandPart>
        <name>Fe</name>
        <dbReference type="ChEBI" id="CHEBI:18248"/>
    </ligandPart>
</feature>
<evidence type="ECO:0000256" key="2">
    <source>
        <dbReference type="ARBA" id="ARBA00005179"/>
    </source>
</evidence>
<keyword evidence="13" id="KW-1185">Reference proteome</keyword>
<comment type="caution">
    <text evidence="12">The sequence shown here is derived from an EMBL/GenBank/DDBJ whole genome shotgun (WGS) entry which is preliminary data.</text>
</comment>
<evidence type="ECO:0000256" key="8">
    <source>
        <dbReference type="ARBA" id="ARBA00023033"/>
    </source>
</evidence>
<proteinExistence type="inferred from homology"/>
<keyword evidence="7 9" id="KW-0408">Iron</keyword>
<evidence type="ECO:0000256" key="4">
    <source>
        <dbReference type="ARBA" id="ARBA00022617"/>
    </source>
</evidence>
<dbReference type="Pfam" id="PF00067">
    <property type="entry name" value="p450"/>
    <property type="match status" value="1"/>
</dbReference>
<dbReference type="OrthoDB" id="2789670at2759"/>
<dbReference type="PROSITE" id="PS00086">
    <property type="entry name" value="CYTOCHROME_P450"/>
    <property type="match status" value="1"/>
</dbReference>